<dbReference type="AlphaFoldDB" id="A0A9W7F2C5"/>
<dbReference type="Proteomes" id="UP001165160">
    <property type="component" value="Unassembled WGS sequence"/>
</dbReference>
<feature type="compositionally biased region" description="Pro residues" evidence="1">
    <location>
        <begin position="13"/>
        <end position="27"/>
    </location>
</feature>
<dbReference type="InterPro" id="IPR037151">
    <property type="entry name" value="AlkB-like_sf"/>
</dbReference>
<feature type="compositionally biased region" description="Basic and acidic residues" evidence="1">
    <location>
        <begin position="540"/>
        <end position="550"/>
    </location>
</feature>
<evidence type="ECO:0000313" key="3">
    <source>
        <dbReference type="Proteomes" id="UP001165160"/>
    </source>
</evidence>
<keyword evidence="3" id="KW-1185">Reference proteome</keyword>
<evidence type="ECO:0008006" key="4">
    <source>
        <dbReference type="Google" id="ProtNLM"/>
    </source>
</evidence>
<dbReference type="EMBL" id="BRXX01000235">
    <property type="protein sequence ID" value="GMH99545.1"/>
    <property type="molecule type" value="Genomic_DNA"/>
</dbReference>
<feature type="compositionally biased region" description="Basic and acidic residues" evidence="1">
    <location>
        <begin position="559"/>
        <end position="597"/>
    </location>
</feature>
<gene>
    <name evidence="2" type="ORF">TrVE_jg3898</name>
</gene>
<name>A0A9W7F2C5_9STRA</name>
<feature type="region of interest" description="Disordered" evidence="1">
    <location>
        <begin position="409"/>
        <end position="492"/>
    </location>
</feature>
<feature type="region of interest" description="Disordered" evidence="1">
    <location>
        <begin position="164"/>
        <end position="191"/>
    </location>
</feature>
<evidence type="ECO:0000256" key="1">
    <source>
        <dbReference type="SAM" id="MobiDB-lite"/>
    </source>
</evidence>
<feature type="compositionally biased region" description="Basic and acidic residues" evidence="1">
    <location>
        <begin position="459"/>
        <end position="490"/>
    </location>
</feature>
<sequence>MSSRFDETSPNASPIPPPTMSDVPPAPETNSACTAPPSLADKDEKENDGGKDAKGDKSWPPKPGNRAGGRNGGNGGGRSDARRGDDRRRGNNNNNNNNNNGNGRGSRPGRPESPFTSFPTGEFGTMWNNGEAPTVVGDGFRPQQKYWVVEDQPKDEKIEAIFKDSGKKPPTGRITQTAKKNGNGCNTESFDPASTLVRPDFRVVFGRNSVERYDRPIKHDDVIVVPEMFCGYDDWSIYYKLVEELADLQNSDTKNADWITWHEGAHLITKAPEGSPTFKMVVDKMIKYFNVKNKSHGTRFNWYRDSSDWKPFHHDSAAFNPARARNQNITIGASFGKSRELSFIHATPFANGDKCKIYFPQDNGMMFTFGRDANIRWKHGINALPPSSQDGFGRISIILWGQVPSIIEEDGSPPMLGSDGRGPHAMSHNRNRGPPGPQPRGPYPNDFGPPRNDYGPPLNDRRGPPSSDRRGPPPPYDDRRGSKRPLEVSPRDPLGFLPAYFCVVCRRDKPASGFSRKQKEKKGIKLEKEGRKCMVCTEGMLRRREEERRSNPGGKRGRREGGREEKKEEKKDEKKDEKGTDATVEKVTTEKNVMEEKGGDEDGVDFE</sequence>
<dbReference type="Gene3D" id="2.60.120.590">
    <property type="entry name" value="Alpha-ketoglutarate-dependent dioxygenase AlkB-like"/>
    <property type="match status" value="1"/>
</dbReference>
<comment type="caution">
    <text evidence="2">The sequence shown here is derived from an EMBL/GenBank/DDBJ whole genome shotgun (WGS) entry which is preliminary data.</text>
</comment>
<feature type="compositionally biased region" description="Basic and acidic residues" evidence="1">
    <location>
        <begin position="40"/>
        <end position="59"/>
    </location>
</feature>
<proteinExistence type="predicted"/>
<reference evidence="3" key="1">
    <citation type="journal article" date="2023" name="Commun. Biol.">
        <title>Genome analysis of Parmales, the sister group of diatoms, reveals the evolutionary specialization of diatoms from phago-mixotrophs to photoautotrophs.</title>
        <authorList>
            <person name="Ban H."/>
            <person name="Sato S."/>
            <person name="Yoshikawa S."/>
            <person name="Yamada K."/>
            <person name="Nakamura Y."/>
            <person name="Ichinomiya M."/>
            <person name="Sato N."/>
            <person name="Blanc-Mathieu R."/>
            <person name="Endo H."/>
            <person name="Kuwata A."/>
            <person name="Ogata H."/>
        </authorList>
    </citation>
    <scope>NUCLEOTIDE SEQUENCE [LARGE SCALE GENOMIC DNA]</scope>
    <source>
        <strain evidence="3">NIES 3699</strain>
    </source>
</reference>
<protein>
    <recommendedName>
        <fullName evidence="4">Fe2OG dioxygenase domain-containing protein</fullName>
    </recommendedName>
</protein>
<feature type="compositionally biased region" description="Gly residues" evidence="1">
    <location>
        <begin position="66"/>
        <end position="78"/>
    </location>
</feature>
<feature type="compositionally biased region" description="Acidic residues" evidence="1">
    <location>
        <begin position="598"/>
        <end position="607"/>
    </location>
</feature>
<feature type="compositionally biased region" description="Low complexity" evidence="1">
    <location>
        <begin position="91"/>
        <end position="101"/>
    </location>
</feature>
<accession>A0A9W7F2C5</accession>
<feature type="region of interest" description="Disordered" evidence="1">
    <location>
        <begin position="536"/>
        <end position="607"/>
    </location>
</feature>
<organism evidence="2 3">
    <name type="scientific">Triparma verrucosa</name>
    <dbReference type="NCBI Taxonomy" id="1606542"/>
    <lineage>
        <taxon>Eukaryota</taxon>
        <taxon>Sar</taxon>
        <taxon>Stramenopiles</taxon>
        <taxon>Ochrophyta</taxon>
        <taxon>Bolidophyceae</taxon>
        <taxon>Parmales</taxon>
        <taxon>Triparmaceae</taxon>
        <taxon>Triparma</taxon>
    </lineage>
</organism>
<feature type="compositionally biased region" description="Polar residues" evidence="1">
    <location>
        <begin position="173"/>
        <end position="189"/>
    </location>
</feature>
<dbReference type="PANTHER" id="PTHR42256:SF1">
    <property type="entry name" value="FE2OG DIOXYGENASE DOMAIN-CONTAINING PROTEIN"/>
    <property type="match status" value="1"/>
</dbReference>
<dbReference type="SUPFAM" id="SSF51197">
    <property type="entry name" value="Clavaminate synthase-like"/>
    <property type="match status" value="1"/>
</dbReference>
<feature type="compositionally biased region" description="Basic and acidic residues" evidence="1">
    <location>
        <begin position="79"/>
        <end position="89"/>
    </location>
</feature>
<dbReference type="PANTHER" id="PTHR42256">
    <property type="entry name" value="OXOGLUTARATE/IRON-DEPENDENT DIOXYGENASE"/>
    <property type="match status" value="1"/>
</dbReference>
<evidence type="ECO:0000313" key="2">
    <source>
        <dbReference type="EMBL" id="GMH99545.1"/>
    </source>
</evidence>
<feature type="region of interest" description="Disordered" evidence="1">
    <location>
        <begin position="1"/>
        <end position="125"/>
    </location>
</feature>